<dbReference type="Gene3D" id="3.40.50.1980">
    <property type="entry name" value="Nitrogenase molybdenum iron protein domain"/>
    <property type="match status" value="2"/>
</dbReference>
<dbReference type="PROSITE" id="PS00041">
    <property type="entry name" value="HTH_ARAC_FAMILY_1"/>
    <property type="match status" value="1"/>
</dbReference>
<protein>
    <submittedName>
        <fullName evidence="10">ABC transporter substrate-binding protein</fullName>
    </submittedName>
</protein>
<evidence type="ECO:0000256" key="3">
    <source>
        <dbReference type="ARBA" id="ARBA00022448"/>
    </source>
</evidence>
<dbReference type="Pfam" id="PF01497">
    <property type="entry name" value="Peripla_BP_2"/>
    <property type="match status" value="1"/>
</dbReference>
<dbReference type="SUPFAM" id="SSF53807">
    <property type="entry name" value="Helical backbone' metal receptor"/>
    <property type="match status" value="1"/>
</dbReference>
<dbReference type="InterPro" id="IPR018060">
    <property type="entry name" value="HTH_AraC"/>
</dbReference>
<comment type="subcellular location">
    <subcellularLocation>
        <location evidence="1">Cell envelope</location>
    </subcellularLocation>
</comment>
<evidence type="ECO:0000256" key="2">
    <source>
        <dbReference type="ARBA" id="ARBA00008814"/>
    </source>
</evidence>
<dbReference type="RefSeq" id="WP_204820418.1">
    <property type="nucleotide sequence ID" value="NZ_JANHOF010000007.1"/>
</dbReference>
<keyword evidence="11" id="KW-1185">Reference proteome</keyword>
<feature type="domain" description="Fe/B12 periplasmic-binding" evidence="9">
    <location>
        <begin position="272"/>
        <end position="533"/>
    </location>
</feature>
<keyword evidence="3" id="KW-0813">Transport</keyword>
<organism evidence="10 11">
    <name type="scientific">Paenibacillus mendelii</name>
    <dbReference type="NCBI Taxonomy" id="206163"/>
    <lineage>
        <taxon>Bacteria</taxon>
        <taxon>Bacillati</taxon>
        <taxon>Bacillota</taxon>
        <taxon>Bacilli</taxon>
        <taxon>Bacillales</taxon>
        <taxon>Paenibacillaceae</taxon>
        <taxon>Paenibacillus</taxon>
    </lineage>
</organism>
<dbReference type="SUPFAM" id="SSF51215">
    <property type="entry name" value="Regulatory protein AraC"/>
    <property type="match status" value="1"/>
</dbReference>
<comment type="caution">
    <text evidence="10">The sequence shown here is derived from an EMBL/GenBank/DDBJ whole genome shotgun (WGS) entry which is preliminary data.</text>
</comment>
<name>A0ABV6J866_9BACL</name>
<evidence type="ECO:0000256" key="7">
    <source>
        <dbReference type="ARBA" id="ARBA00023163"/>
    </source>
</evidence>
<keyword evidence="5" id="KW-0805">Transcription regulation</keyword>
<comment type="similarity">
    <text evidence="2">Belongs to the bacterial solute-binding protein 8 family.</text>
</comment>
<evidence type="ECO:0000313" key="10">
    <source>
        <dbReference type="EMBL" id="MFC0392079.1"/>
    </source>
</evidence>
<evidence type="ECO:0000256" key="5">
    <source>
        <dbReference type="ARBA" id="ARBA00023015"/>
    </source>
</evidence>
<evidence type="ECO:0000256" key="4">
    <source>
        <dbReference type="ARBA" id="ARBA00022729"/>
    </source>
</evidence>
<keyword evidence="7" id="KW-0804">Transcription</keyword>
<evidence type="ECO:0000256" key="6">
    <source>
        <dbReference type="ARBA" id="ARBA00023125"/>
    </source>
</evidence>
<dbReference type="InterPro" id="IPR018062">
    <property type="entry name" value="HTH_AraC-typ_CS"/>
</dbReference>
<feature type="domain" description="HTH araC/xylS-type" evidence="8">
    <location>
        <begin position="171"/>
        <end position="269"/>
    </location>
</feature>
<dbReference type="PROSITE" id="PS50983">
    <property type="entry name" value="FE_B12_PBP"/>
    <property type="match status" value="1"/>
</dbReference>
<evidence type="ECO:0000313" key="11">
    <source>
        <dbReference type="Proteomes" id="UP001589818"/>
    </source>
</evidence>
<dbReference type="Proteomes" id="UP001589818">
    <property type="component" value="Unassembled WGS sequence"/>
</dbReference>
<dbReference type="Gene3D" id="2.60.120.10">
    <property type="entry name" value="Jelly Rolls"/>
    <property type="match status" value="1"/>
</dbReference>
<dbReference type="InterPro" id="IPR037923">
    <property type="entry name" value="HTH-like"/>
</dbReference>
<sequence length="533" mass="61654">MNTQHVYTLENIKLTEYPPSASRVKRTFEVCTLLIVVHGAGEIWIDNKSYYPNKSGSVLFCNPGTVVYFTEENGHNQGLLLYQLTIGAYHRLELEDRVVYEPMQRSLYENGEVASQCYHQLKEIAESMELMSHEQSASSSFKLQMRFNEMMSLIAEEYEASRQELSRTAIERAILYMENHYDEDIHRDQLARMAGLNSEYFSRLFKKETGRNFSKRLTEIRINRAQEFLLTSRASLREIAERVGYKNEFYLSRKFKETTGISPSLYLHKPKRIASVSSHFTACLLALGVTPVLAKINPFIKELFKGSLQEGSTYTLDLHTFHFNQMVAETSPDLILCYDTYRELGELKRMAPTISLSLTKLSWREQFRFIAEIVNAEEAAKELLDGLDEKVEQARKLLVDKVARHETVLIIEIWKDKIMVIGDSGGRGGQLIYKMLKLSPPQLVRSELCAGEWYKIIPLEELPLYAADYIFVTIYEEKGGEPYAAKIMSSEIWNNLPAVRKNRVYVNDHGTFYNWDPVSMHMQLELLMHHFMS</sequence>
<dbReference type="SUPFAM" id="SSF46689">
    <property type="entry name" value="Homeodomain-like"/>
    <property type="match status" value="2"/>
</dbReference>
<gene>
    <name evidence="10" type="ORF">ACFFJ8_11970</name>
</gene>
<dbReference type="EMBL" id="JBHLVF010000013">
    <property type="protein sequence ID" value="MFC0392079.1"/>
    <property type="molecule type" value="Genomic_DNA"/>
</dbReference>
<dbReference type="PANTHER" id="PTHR30532">
    <property type="entry name" value="IRON III DICITRATE-BINDING PERIPLASMIC PROTEIN"/>
    <property type="match status" value="1"/>
</dbReference>
<dbReference type="Pfam" id="PF12833">
    <property type="entry name" value="HTH_18"/>
    <property type="match status" value="1"/>
</dbReference>
<dbReference type="InterPro" id="IPR009057">
    <property type="entry name" value="Homeodomain-like_sf"/>
</dbReference>
<evidence type="ECO:0000259" key="9">
    <source>
        <dbReference type="PROSITE" id="PS50983"/>
    </source>
</evidence>
<evidence type="ECO:0000256" key="1">
    <source>
        <dbReference type="ARBA" id="ARBA00004196"/>
    </source>
</evidence>
<dbReference type="PROSITE" id="PS01124">
    <property type="entry name" value="HTH_ARAC_FAMILY_2"/>
    <property type="match status" value="1"/>
</dbReference>
<dbReference type="InterPro" id="IPR002491">
    <property type="entry name" value="ABC_transptr_periplasmic_BD"/>
</dbReference>
<dbReference type="SMART" id="SM00342">
    <property type="entry name" value="HTH_ARAC"/>
    <property type="match status" value="1"/>
</dbReference>
<accession>A0ABV6J866</accession>
<dbReference type="Gene3D" id="1.10.10.60">
    <property type="entry name" value="Homeodomain-like"/>
    <property type="match status" value="2"/>
</dbReference>
<evidence type="ECO:0000259" key="8">
    <source>
        <dbReference type="PROSITE" id="PS01124"/>
    </source>
</evidence>
<proteinExistence type="inferred from homology"/>
<reference evidence="10 11" key="1">
    <citation type="submission" date="2024-09" db="EMBL/GenBank/DDBJ databases">
        <authorList>
            <person name="Sun Q."/>
            <person name="Mori K."/>
        </authorList>
    </citation>
    <scope>NUCLEOTIDE SEQUENCE [LARGE SCALE GENOMIC DNA]</scope>
    <source>
        <strain evidence="10 11">CCM 4839</strain>
    </source>
</reference>
<dbReference type="InterPro" id="IPR051313">
    <property type="entry name" value="Bact_iron-sidero_bind"/>
</dbReference>
<dbReference type="InterPro" id="IPR014710">
    <property type="entry name" value="RmlC-like_jellyroll"/>
</dbReference>
<dbReference type="PANTHER" id="PTHR30532:SF26">
    <property type="entry name" value="IRON(3+)-HYDROXAMATE-BINDING PROTEIN FHUD"/>
    <property type="match status" value="1"/>
</dbReference>
<keyword evidence="4" id="KW-0732">Signal</keyword>
<keyword evidence="6" id="KW-0238">DNA-binding</keyword>